<reference evidence="1" key="1">
    <citation type="submission" date="2022-12" db="EMBL/GenBank/DDBJ databases">
        <authorList>
            <person name="Petersen C."/>
        </authorList>
    </citation>
    <scope>NUCLEOTIDE SEQUENCE</scope>
    <source>
        <strain evidence="1">IBT 17660</strain>
    </source>
</reference>
<evidence type="ECO:0000313" key="1">
    <source>
        <dbReference type="EMBL" id="KAJ5480312.1"/>
    </source>
</evidence>
<dbReference type="EMBL" id="JAPWDO010000003">
    <property type="protein sequence ID" value="KAJ5480312.1"/>
    <property type="molecule type" value="Genomic_DNA"/>
</dbReference>
<organism evidence="1 2">
    <name type="scientific">Penicillium desertorum</name>
    <dbReference type="NCBI Taxonomy" id="1303715"/>
    <lineage>
        <taxon>Eukaryota</taxon>
        <taxon>Fungi</taxon>
        <taxon>Dikarya</taxon>
        <taxon>Ascomycota</taxon>
        <taxon>Pezizomycotina</taxon>
        <taxon>Eurotiomycetes</taxon>
        <taxon>Eurotiomycetidae</taxon>
        <taxon>Eurotiales</taxon>
        <taxon>Aspergillaceae</taxon>
        <taxon>Penicillium</taxon>
    </lineage>
</organism>
<gene>
    <name evidence="1" type="ORF">N7530_005821</name>
</gene>
<dbReference type="OrthoDB" id="5315444at2759"/>
<dbReference type="AlphaFoldDB" id="A0A9W9X1G5"/>
<reference evidence="1" key="2">
    <citation type="journal article" date="2023" name="IMA Fungus">
        <title>Comparative genomic study of the Penicillium genus elucidates a diverse pangenome and 15 lateral gene transfer events.</title>
        <authorList>
            <person name="Petersen C."/>
            <person name="Sorensen T."/>
            <person name="Nielsen M.R."/>
            <person name="Sondergaard T.E."/>
            <person name="Sorensen J.L."/>
            <person name="Fitzpatrick D.A."/>
            <person name="Frisvad J.C."/>
            <person name="Nielsen K.L."/>
        </authorList>
    </citation>
    <scope>NUCLEOTIDE SEQUENCE</scope>
    <source>
        <strain evidence="1">IBT 17660</strain>
    </source>
</reference>
<protein>
    <submittedName>
        <fullName evidence="1">Uncharacterized protein</fullName>
    </submittedName>
</protein>
<keyword evidence="2" id="KW-1185">Reference proteome</keyword>
<comment type="caution">
    <text evidence="1">The sequence shown here is derived from an EMBL/GenBank/DDBJ whole genome shotgun (WGS) entry which is preliminary data.</text>
</comment>
<proteinExistence type="predicted"/>
<dbReference type="Proteomes" id="UP001147760">
    <property type="component" value="Unassembled WGS sequence"/>
</dbReference>
<name>A0A9W9X1G5_9EURO</name>
<evidence type="ECO:0000313" key="2">
    <source>
        <dbReference type="Proteomes" id="UP001147760"/>
    </source>
</evidence>
<sequence length="131" mass="15206">MPYLESLELGCPEDRVDHVWAQILSFYWPVSANYGVKREAYVSITSQTKVNVVLTNFRNGRTNWESRDPNRMAYRIVSIGEYVCFYRIEASSTKLKEYKTSTSQDQLWLAKRNVAHVHDILTDIRADVARG</sequence>
<accession>A0A9W9X1G5</accession>